<name>A0A7D5NZC1_9EURY</name>
<organism evidence="5 6">
    <name type="scientific">Halosimplex rubrum</name>
    <dbReference type="NCBI Taxonomy" id="869889"/>
    <lineage>
        <taxon>Archaea</taxon>
        <taxon>Methanobacteriati</taxon>
        <taxon>Methanobacteriota</taxon>
        <taxon>Stenosarchaea group</taxon>
        <taxon>Halobacteria</taxon>
        <taxon>Halobacteriales</taxon>
        <taxon>Haloarculaceae</taxon>
        <taxon>Halosimplex</taxon>
    </lineage>
</organism>
<feature type="domain" description="HTH bat-type" evidence="3">
    <location>
        <begin position="161"/>
        <end position="213"/>
    </location>
</feature>
<dbReference type="Pfam" id="PF04967">
    <property type="entry name" value="HTH_10"/>
    <property type="match status" value="1"/>
</dbReference>
<evidence type="ECO:0000313" key="6">
    <source>
        <dbReference type="Proteomes" id="UP000509667"/>
    </source>
</evidence>
<dbReference type="GeneID" id="56077714"/>
<dbReference type="EMBL" id="CP058910">
    <property type="protein sequence ID" value="QLH77163.1"/>
    <property type="molecule type" value="Genomic_DNA"/>
</dbReference>
<dbReference type="InterPro" id="IPR056493">
    <property type="entry name" value="HVO_0513_N"/>
</dbReference>
<evidence type="ECO:0000259" key="3">
    <source>
        <dbReference type="Pfam" id="PF04967"/>
    </source>
</evidence>
<dbReference type="AlphaFoldDB" id="A0A7D5NZC1"/>
<dbReference type="Proteomes" id="UP000509667">
    <property type="component" value="Chromosome"/>
</dbReference>
<proteinExistence type="predicted"/>
<dbReference type="KEGG" id="hrr:HZS55_07585"/>
<accession>A0A7D5NZC1</accession>
<dbReference type="Pfam" id="PF24278">
    <property type="entry name" value="HVO_0513_N"/>
    <property type="match status" value="1"/>
</dbReference>
<keyword evidence="1" id="KW-0805">Transcription regulation</keyword>
<keyword evidence="6" id="KW-1185">Reference proteome</keyword>
<dbReference type="OrthoDB" id="194393at2157"/>
<evidence type="ECO:0000259" key="4">
    <source>
        <dbReference type="Pfam" id="PF24278"/>
    </source>
</evidence>
<dbReference type="PANTHER" id="PTHR34236">
    <property type="entry name" value="DIMETHYL SULFOXIDE REDUCTASE TRANSCRIPTIONAL ACTIVATOR"/>
    <property type="match status" value="1"/>
</dbReference>
<dbReference type="InterPro" id="IPR007050">
    <property type="entry name" value="HTH_bacterioopsin"/>
</dbReference>
<keyword evidence="2" id="KW-0804">Transcription</keyword>
<evidence type="ECO:0000256" key="2">
    <source>
        <dbReference type="ARBA" id="ARBA00023163"/>
    </source>
</evidence>
<sequence>MRYLRVAVHQEPAVRHPMHQFVVEQEGYTVSRLLQYNTSLAEEPAFLFHVDGDPAPYEPVLDEVESVSTYEISRCPDDTFYLYVRETIPEHSQDFVGAFTQPGLVGLMPVEYRADGTVRLTAVGPAEMLQTAVDETPDGMDAEVLEIGEYDARRLDAGSDLTDRQFEAVLAAVDCGYYETPSEGSVADVGERLDCAPGTAAELLRRAERSVMKNVVSTGPF</sequence>
<reference evidence="5 6" key="1">
    <citation type="submission" date="2020-07" db="EMBL/GenBank/DDBJ databases">
        <title>Halosimplex pelagicum sp. nov. and Halosimplex rubrum sp. nov., isolated from salted brown alga Laminaria, and emended description of the genus Halosimplex.</title>
        <authorList>
            <person name="Cui H."/>
        </authorList>
    </citation>
    <scope>NUCLEOTIDE SEQUENCE [LARGE SCALE GENOMIC DNA]</scope>
    <source>
        <strain evidence="5 6">R27</strain>
    </source>
</reference>
<dbReference type="PANTHER" id="PTHR34236:SF1">
    <property type="entry name" value="DIMETHYL SULFOXIDE REDUCTASE TRANSCRIPTIONAL ACTIVATOR"/>
    <property type="match status" value="1"/>
</dbReference>
<dbReference type="RefSeq" id="WP_179911093.1">
    <property type="nucleotide sequence ID" value="NZ_CP058910.1"/>
</dbReference>
<evidence type="ECO:0000256" key="1">
    <source>
        <dbReference type="ARBA" id="ARBA00023015"/>
    </source>
</evidence>
<gene>
    <name evidence="5" type="ORF">HZS55_07585</name>
</gene>
<feature type="domain" description="HVO-0513-like N-terminal" evidence="4">
    <location>
        <begin position="16"/>
        <end position="150"/>
    </location>
</feature>
<evidence type="ECO:0000313" key="5">
    <source>
        <dbReference type="EMBL" id="QLH77163.1"/>
    </source>
</evidence>
<protein>
    <submittedName>
        <fullName evidence="5">Helix-turn-helix domain-containing protein</fullName>
    </submittedName>
</protein>